<dbReference type="SUPFAM" id="SSF51735">
    <property type="entry name" value="NAD(P)-binding Rossmann-fold domains"/>
    <property type="match status" value="1"/>
</dbReference>
<evidence type="ECO:0000313" key="6">
    <source>
        <dbReference type="Proteomes" id="UP000547510"/>
    </source>
</evidence>
<dbReference type="GO" id="GO:0000785">
    <property type="term" value="C:chromatin"/>
    <property type="evidence" value="ECO:0007669"/>
    <property type="project" value="TreeGrafter"/>
</dbReference>
<dbReference type="PANTHER" id="PTHR43580">
    <property type="entry name" value="OXIDOREDUCTASE GLYR1-RELATED"/>
    <property type="match status" value="1"/>
</dbReference>
<gene>
    <name evidence="5" type="ORF">FHS29_004440</name>
</gene>
<dbReference type="InterPro" id="IPR013328">
    <property type="entry name" value="6PGD_dom2"/>
</dbReference>
<evidence type="ECO:0000313" key="5">
    <source>
        <dbReference type="EMBL" id="MBB5957845.1"/>
    </source>
</evidence>
<dbReference type="Pfam" id="PF03446">
    <property type="entry name" value="NAD_binding_2"/>
    <property type="match status" value="1"/>
</dbReference>
<feature type="domain" description="6-phosphogluconate dehydrogenase NADP-binding" evidence="3">
    <location>
        <begin position="10"/>
        <end position="152"/>
    </location>
</feature>
<evidence type="ECO:0000259" key="4">
    <source>
        <dbReference type="Pfam" id="PF21761"/>
    </source>
</evidence>
<proteinExistence type="inferred from homology"/>
<dbReference type="GO" id="GO:0031491">
    <property type="term" value="F:nucleosome binding"/>
    <property type="evidence" value="ECO:0007669"/>
    <property type="project" value="TreeGrafter"/>
</dbReference>
<evidence type="ECO:0000259" key="3">
    <source>
        <dbReference type="Pfam" id="PF03446"/>
    </source>
</evidence>
<evidence type="ECO:0000256" key="1">
    <source>
        <dbReference type="ARBA" id="ARBA00009080"/>
    </source>
</evidence>
<keyword evidence="6" id="KW-1185">Reference proteome</keyword>
<reference evidence="5 6" key="1">
    <citation type="submission" date="2020-08" db="EMBL/GenBank/DDBJ databases">
        <title>Genomic Encyclopedia of Type Strains, Phase III (KMG-III): the genomes of soil and plant-associated and newly described type strains.</title>
        <authorList>
            <person name="Whitman W."/>
        </authorList>
    </citation>
    <scope>NUCLEOTIDE SEQUENCE [LARGE SCALE GENOMIC DNA]</scope>
    <source>
        <strain evidence="5 6">CECT 8640</strain>
    </source>
</reference>
<dbReference type="RefSeq" id="WP_221456352.1">
    <property type="nucleotide sequence ID" value="NZ_JACHJN010000006.1"/>
</dbReference>
<dbReference type="AlphaFoldDB" id="A0A841CPC3"/>
<sequence length="291" mass="29671">MINEQPRQPVTVLGLGLMGTALADAFRRAGHPTTVWTRSDRPGPDGTTRAATAAEAVAASPLVVACVLDYRAVEEVLAGGLTGKAVVNLTTGTPEQARAMAPQVVDRGAEYLDGGIMANPAAIGSPSASILYSGSADAFQANERTLAALGASKYLGADPGSAALHDAALLGIMYSAVAGFLQAVALVGREEVSAVEFTPLAQEMLAATASFLPSMAAQVDSGEFTSSEARLDMQLSAVEHLVHAGRVRGVDTTILEHVKSLMAGAIAAGHAASDFGAVIDLLRKPRPLAGG</sequence>
<dbReference type="Pfam" id="PF21761">
    <property type="entry name" value="RedAm-like_C"/>
    <property type="match status" value="1"/>
</dbReference>
<dbReference type="Proteomes" id="UP000547510">
    <property type="component" value="Unassembled WGS sequence"/>
</dbReference>
<dbReference type="EMBL" id="JACHJN010000006">
    <property type="protein sequence ID" value="MBB5957845.1"/>
    <property type="molecule type" value="Genomic_DNA"/>
</dbReference>
<dbReference type="InterPro" id="IPR051265">
    <property type="entry name" value="HIBADH-related_NP60_sf"/>
</dbReference>
<dbReference type="Gene3D" id="3.40.50.720">
    <property type="entry name" value="NAD(P)-binding Rossmann-like Domain"/>
    <property type="match status" value="1"/>
</dbReference>
<dbReference type="Gene3D" id="1.10.1040.10">
    <property type="entry name" value="N-(1-d-carboxylethyl)-l-norvaline Dehydrogenase, domain 2"/>
    <property type="match status" value="1"/>
</dbReference>
<dbReference type="InterPro" id="IPR015815">
    <property type="entry name" value="HIBADH-related"/>
</dbReference>
<dbReference type="GO" id="GO:0140673">
    <property type="term" value="P:transcription elongation-coupled chromatin remodeling"/>
    <property type="evidence" value="ECO:0007669"/>
    <property type="project" value="TreeGrafter"/>
</dbReference>
<keyword evidence="2" id="KW-0560">Oxidoreductase</keyword>
<comment type="caution">
    <text evidence="5">The sequence shown here is derived from an EMBL/GenBank/DDBJ whole genome shotgun (WGS) entry which is preliminary data.</text>
</comment>
<dbReference type="InterPro" id="IPR006115">
    <property type="entry name" value="6PGDH_NADP-bd"/>
</dbReference>
<comment type="similarity">
    <text evidence="1">Belongs to the HIBADH-related family.</text>
</comment>
<organism evidence="5 6">
    <name type="scientific">Saccharothrix tamanrassetensis</name>
    <dbReference type="NCBI Taxonomy" id="1051531"/>
    <lineage>
        <taxon>Bacteria</taxon>
        <taxon>Bacillati</taxon>
        <taxon>Actinomycetota</taxon>
        <taxon>Actinomycetes</taxon>
        <taxon>Pseudonocardiales</taxon>
        <taxon>Pseudonocardiaceae</taxon>
        <taxon>Saccharothrix</taxon>
    </lineage>
</organism>
<dbReference type="PANTHER" id="PTHR43580:SF2">
    <property type="entry name" value="CYTOKINE-LIKE NUCLEAR FACTOR N-PAC"/>
    <property type="match status" value="1"/>
</dbReference>
<dbReference type="GO" id="GO:0050661">
    <property type="term" value="F:NADP binding"/>
    <property type="evidence" value="ECO:0007669"/>
    <property type="project" value="InterPro"/>
</dbReference>
<evidence type="ECO:0000256" key="2">
    <source>
        <dbReference type="ARBA" id="ARBA00023002"/>
    </source>
</evidence>
<name>A0A841CPC3_9PSEU</name>
<dbReference type="GO" id="GO:0003677">
    <property type="term" value="F:DNA binding"/>
    <property type="evidence" value="ECO:0007669"/>
    <property type="project" value="TreeGrafter"/>
</dbReference>
<dbReference type="PIRSF" id="PIRSF000103">
    <property type="entry name" value="HIBADH"/>
    <property type="match status" value="1"/>
</dbReference>
<dbReference type="InterPro" id="IPR036291">
    <property type="entry name" value="NAD(P)-bd_dom_sf"/>
</dbReference>
<dbReference type="GO" id="GO:0016491">
    <property type="term" value="F:oxidoreductase activity"/>
    <property type="evidence" value="ECO:0007669"/>
    <property type="project" value="UniProtKB-KW"/>
</dbReference>
<protein>
    <submittedName>
        <fullName evidence="5">3-hydroxyisobutyrate dehydrogenase-like beta-hydroxyacid dehydrogenase</fullName>
    </submittedName>
</protein>
<accession>A0A841CPC3</accession>
<dbReference type="InterPro" id="IPR048666">
    <property type="entry name" value="RedAm-like_C"/>
</dbReference>
<feature type="domain" description="NADPH-dependent reductive aminase-like C-terminal" evidence="4">
    <location>
        <begin position="158"/>
        <end position="284"/>
    </location>
</feature>